<dbReference type="Proteomes" id="UP001228044">
    <property type="component" value="Unassembled WGS sequence"/>
</dbReference>
<name>A0ABT8DXY3_9BURK</name>
<evidence type="ECO:0000313" key="2">
    <source>
        <dbReference type="Proteomes" id="UP001228044"/>
    </source>
</evidence>
<protein>
    <submittedName>
        <fullName evidence="1">Uncharacterized protein</fullName>
    </submittedName>
</protein>
<gene>
    <name evidence="1" type="ORF">QWJ38_15615</name>
</gene>
<comment type="caution">
    <text evidence="1">The sequence shown here is derived from an EMBL/GenBank/DDBJ whole genome shotgun (WGS) entry which is preliminary data.</text>
</comment>
<dbReference type="EMBL" id="JAUHHC010000004">
    <property type="protein sequence ID" value="MDN3921721.1"/>
    <property type="molecule type" value="Genomic_DNA"/>
</dbReference>
<dbReference type="RefSeq" id="WP_290360035.1">
    <property type="nucleotide sequence ID" value="NZ_JAUHHC010000004.1"/>
</dbReference>
<reference evidence="1 2" key="1">
    <citation type="submission" date="2023-06" db="EMBL/GenBank/DDBJ databases">
        <title>Pelomonas sp. PFR6 16S ribosomal RNA gene Genome sequencing and assembly.</title>
        <authorList>
            <person name="Woo H."/>
        </authorList>
    </citation>
    <scope>NUCLEOTIDE SEQUENCE [LARGE SCALE GENOMIC DNA]</scope>
    <source>
        <strain evidence="1 2">PFR6</strain>
    </source>
</reference>
<proteinExistence type="predicted"/>
<sequence>MDPVSIAASVVAALGPYLAKAAGKFAESAGEAALEQGGKLFEKLKARFAGAPVESRQLQKLQDDPDNAKNRTVLEALLLDALQEDPAFLAEIAALLPSEAGGGQHNQFKVKADRIDNVTSVGVLHGGLHIGGRDGKA</sequence>
<organism evidence="1 2">
    <name type="scientific">Roseateles violae</name>
    <dbReference type="NCBI Taxonomy" id="3058042"/>
    <lineage>
        <taxon>Bacteria</taxon>
        <taxon>Pseudomonadati</taxon>
        <taxon>Pseudomonadota</taxon>
        <taxon>Betaproteobacteria</taxon>
        <taxon>Burkholderiales</taxon>
        <taxon>Sphaerotilaceae</taxon>
        <taxon>Roseateles</taxon>
    </lineage>
</organism>
<accession>A0ABT8DXY3</accession>
<keyword evidence="2" id="KW-1185">Reference proteome</keyword>
<evidence type="ECO:0000313" key="1">
    <source>
        <dbReference type="EMBL" id="MDN3921721.1"/>
    </source>
</evidence>